<dbReference type="AlphaFoldDB" id="A0A140L3G3"/>
<evidence type="ECO:0000259" key="5">
    <source>
        <dbReference type="PROSITE" id="PS51554"/>
    </source>
</evidence>
<dbReference type="InterPro" id="IPR051215">
    <property type="entry name" value="GRE"/>
</dbReference>
<dbReference type="Pfam" id="PF01228">
    <property type="entry name" value="Gly_radical"/>
    <property type="match status" value="1"/>
</dbReference>
<name>A0A140L3G3_9FIRM</name>
<dbReference type="GO" id="GO:0005829">
    <property type="term" value="C:cytosol"/>
    <property type="evidence" value="ECO:0007669"/>
    <property type="project" value="TreeGrafter"/>
</dbReference>
<feature type="modified residue" description="Glycine radical" evidence="3">
    <location>
        <position position="876"/>
    </location>
</feature>
<dbReference type="PATRIC" id="fig|520762.4.peg.2119"/>
<dbReference type="EMBL" id="LOEE01000041">
    <property type="protein sequence ID" value="KXG75088.1"/>
    <property type="molecule type" value="Genomic_DNA"/>
</dbReference>
<dbReference type="InterPro" id="IPR004184">
    <property type="entry name" value="PFL_dom"/>
</dbReference>
<sequence length="901" mass="102181">MRNGEKIMEILSQKGLSGKMQGSEGMTEREIKKQPKERTKFLRDIYYDTLSTANTEFPYWYTRRWNELDGEIPVIRRAEALKCAFSHLTPTIYPREKLVMQKTNYYRGSFPMPWLSEGFFVAKEDELYQDALNRGSASADELSKFGSGGGNVTQSFGKVVSIAGKFGMRQEEIPVLTKLSREWVGRSVEDLGHKYEQMVPDYPIKENIMKTLICMFDSGYTLPQGREVINYYYPLQYGFDKIIEMAEECKRAVAGNAGGDGLIGMDRLYFYEAVKIVVEGLQNWILNYAKEAQRLAGITEDEQQKREYEEIAECLHWIAHHQPRTFREALQMIYTLHIAVLNEDAISGLSPGRVGQVLYPWFEQDMEAGRITEDEVLELLELYRVKMTCIDCFASTGVVGGVLSGNTFNNLSLGGLTWEGNSAANPLEMLILEAGMTCESTQPTLSILYDEKLPEEFLLKGIECNKTGVGYPAWMNNQIGIQFLLDQYGGEGMDVREARAVAIGGCLETSPCCWKELTLNGRKYQIPGGAGQPTSVGVHFIANPKILELVLTNGKDYRTNIQVYPPHNKKLETYEELWETFQGYYILTCDCLTKTNNIQHDIWRKNNMSIVNSFLKPDCLDKGQHIGNMGYRYNATYNIESCGTINMVNSLAAIKKLVYEEKKYTLEELTEALLNNFGFKNAEETGSYSMKDQIKLENVTKYDDIYNDCVKAPKYGNADPYVDEILKIYEDWFCEMTRTFESLYGKKMYPCQISVSTHGAQGRATLASADGRLAGTTYADGSMSAYPGTDKNGPYALFHSATVWDHAKSQNSQMNMKIHPSAVSGKEGSKKLLDLTRAYMRKGGFHIQYNIVDSKVLKDAQQKPENYRDLMVRVAGFTQYWCEIGRPIQDEVIARTEYEGV</sequence>
<dbReference type="NCBIfam" id="NF033715">
    <property type="entry name" value="glycyl_HPDL_Lrg"/>
    <property type="match status" value="1"/>
</dbReference>
<evidence type="ECO:0000256" key="3">
    <source>
        <dbReference type="PROSITE-ProRule" id="PRU00493"/>
    </source>
</evidence>
<evidence type="ECO:0000313" key="7">
    <source>
        <dbReference type="Proteomes" id="UP000070456"/>
    </source>
</evidence>
<dbReference type="PANTHER" id="PTHR43641">
    <property type="entry name" value="FORMATE ACETYLTRANSFERASE 3-RELATED"/>
    <property type="match status" value="1"/>
</dbReference>
<dbReference type="STRING" id="520762.AN619_19140"/>
<dbReference type="PROSITE" id="PS51149">
    <property type="entry name" value="GLY_RADICAL_2"/>
    <property type="match status" value="1"/>
</dbReference>
<dbReference type="InterPro" id="IPR001150">
    <property type="entry name" value="Gly_radical"/>
</dbReference>
<reference evidence="6 7" key="1">
    <citation type="submission" date="2015-12" db="EMBL/GenBank/DDBJ databases">
        <title>Draft genome sequence of the thermoanaerobe Thermotalea metallivorans, an isolate from the runoff channel of the Great Artesian Basin, Australia.</title>
        <authorList>
            <person name="Patel B.K."/>
        </authorList>
    </citation>
    <scope>NUCLEOTIDE SEQUENCE [LARGE SCALE GENOMIC DNA]</scope>
    <source>
        <strain evidence="6 7">B2-1</strain>
    </source>
</reference>
<organism evidence="6 7">
    <name type="scientific">Thermotalea metallivorans</name>
    <dbReference type="NCBI Taxonomy" id="520762"/>
    <lineage>
        <taxon>Bacteria</taxon>
        <taxon>Bacillati</taxon>
        <taxon>Bacillota</taxon>
        <taxon>Clostridia</taxon>
        <taxon>Peptostreptococcales</taxon>
        <taxon>Thermotaleaceae</taxon>
        <taxon>Thermotalea</taxon>
    </lineage>
</organism>
<dbReference type="PROSITE" id="PS51554">
    <property type="entry name" value="PFL"/>
    <property type="match status" value="1"/>
</dbReference>
<evidence type="ECO:0000259" key="4">
    <source>
        <dbReference type="PROSITE" id="PS51149"/>
    </source>
</evidence>
<feature type="domain" description="PFL" evidence="5">
    <location>
        <begin position="37"/>
        <end position="773"/>
    </location>
</feature>
<dbReference type="EC" id="4.1.1.83" evidence="6"/>
<dbReference type="GO" id="GO:0043722">
    <property type="term" value="F:4-hydroxyphenylacetate decarboxylase activity"/>
    <property type="evidence" value="ECO:0007669"/>
    <property type="project" value="UniProtKB-EC"/>
</dbReference>
<comment type="caution">
    <text evidence="6">The sequence shown here is derived from an EMBL/GenBank/DDBJ whole genome shotgun (WGS) entry which is preliminary data.</text>
</comment>
<evidence type="ECO:0000313" key="6">
    <source>
        <dbReference type="EMBL" id="KXG75088.1"/>
    </source>
</evidence>
<dbReference type="Gene3D" id="3.20.70.20">
    <property type="match status" value="1"/>
</dbReference>
<accession>A0A140L3G3</accession>
<dbReference type="RefSeq" id="WP_068556467.1">
    <property type="nucleotide sequence ID" value="NZ_LOEE01000041.1"/>
</dbReference>
<dbReference type="OrthoDB" id="9803969at2"/>
<gene>
    <name evidence="6" type="primary">hpdB</name>
    <name evidence="6" type="ORF">AN619_19140</name>
</gene>
<dbReference type="SUPFAM" id="SSF51998">
    <property type="entry name" value="PFL-like glycyl radical enzymes"/>
    <property type="match status" value="1"/>
</dbReference>
<feature type="domain" description="Glycine radical" evidence="4">
    <location>
        <begin position="781"/>
        <end position="901"/>
    </location>
</feature>
<evidence type="ECO:0000256" key="1">
    <source>
        <dbReference type="ARBA" id="ARBA00022818"/>
    </source>
</evidence>
<keyword evidence="7" id="KW-1185">Reference proteome</keyword>
<evidence type="ECO:0000256" key="2">
    <source>
        <dbReference type="ARBA" id="ARBA00023239"/>
    </source>
</evidence>
<keyword evidence="2 6" id="KW-0456">Lyase</keyword>
<protein>
    <submittedName>
        <fullName evidence="6">4-hydroxyphenylacetate decarboxylase large subunit</fullName>
        <ecNumber evidence="6">4.1.1.83</ecNumber>
    </submittedName>
</protein>
<dbReference type="Proteomes" id="UP000070456">
    <property type="component" value="Unassembled WGS sequence"/>
</dbReference>
<dbReference type="PANTHER" id="PTHR43641:SF2">
    <property type="entry name" value="DEHYDRATASE YBIW-RELATED"/>
    <property type="match status" value="1"/>
</dbReference>
<keyword evidence="1 3" id="KW-0556">Organic radical</keyword>
<dbReference type="Pfam" id="PF02901">
    <property type="entry name" value="PFL-like"/>
    <property type="match status" value="1"/>
</dbReference>
<proteinExistence type="predicted"/>